<keyword evidence="6" id="KW-1185">Reference proteome</keyword>
<feature type="domain" description="Tyr recombinase" evidence="4">
    <location>
        <begin position="222"/>
        <end position="399"/>
    </location>
</feature>
<dbReference type="Pfam" id="PF13102">
    <property type="entry name" value="Phage_int_SAM_5"/>
    <property type="match status" value="1"/>
</dbReference>
<proteinExistence type="inferred from homology"/>
<dbReference type="Pfam" id="PF17293">
    <property type="entry name" value="Arm-DNA-bind_5"/>
    <property type="match status" value="1"/>
</dbReference>
<gene>
    <name evidence="5" type="ORF">LPB303_12055</name>
</gene>
<protein>
    <submittedName>
        <fullName evidence="5">Integrase</fullName>
    </submittedName>
</protein>
<sequence length="434" mass="51108">MKTQTNFNLLFWVNASRAKNNLVSVYARITVNDKRANISLKRKVAVSEWNSNKGRTRGTKQESRLLNRYLDNVKNRIYEAHQELVKEKAFICSQSIKARFLGEDNEEYSLLTLVDYHNTQMSESLTYGTLKNYFTTQKYIKLFLTKKRKIQDIYLTQLTYRFIVDFEKFLRSYVPEDHQKQMENNTVMKHIQRLRKMVTLAYKMEWIDKDPFIKFKPTYIKNEREFLREDELQDIIEKEFSIKRLTLVKDLFIFSCYTGLSYIDVMQLNEDNIALGIDGGRWIITNRQKTHNKVKIPLLPIAEELLIKYKDHIKTKKTKTLFPNISNQKLNSYLKEIADLCGIKKNLTFHIARHTFATTITLSNGVPIETVSKLLGHTKIATTQIYAKVIERKVSEDMALLKNVISKKETQKKHQILLKEFTNIYNLGLCKLKS</sequence>
<dbReference type="InterPro" id="IPR011010">
    <property type="entry name" value="DNA_brk_join_enz"/>
</dbReference>
<dbReference type="STRING" id="1333662.LPB303_12055"/>
<reference evidence="5 6" key="1">
    <citation type="submission" date="2016-02" db="EMBL/GenBank/DDBJ databases">
        <title>Draft genome sequence of Polaribacter atrinae KACC17473.</title>
        <authorList>
            <person name="Shin S.-K."/>
            <person name="Yi H."/>
        </authorList>
    </citation>
    <scope>NUCLEOTIDE SEQUENCE [LARGE SCALE GENOMIC DNA]</scope>
    <source>
        <strain evidence="5 6">KACC 17473</strain>
    </source>
</reference>
<dbReference type="PANTHER" id="PTHR30349">
    <property type="entry name" value="PHAGE INTEGRASE-RELATED"/>
    <property type="match status" value="1"/>
</dbReference>
<dbReference type="Gene3D" id="1.10.443.10">
    <property type="entry name" value="Intergrase catalytic core"/>
    <property type="match status" value="1"/>
</dbReference>
<evidence type="ECO:0000256" key="1">
    <source>
        <dbReference type="ARBA" id="ARBA00008857"/>
    </source>
</evidence>
<dbReference type="Proteomes" id="UP000076923">
    <property type="component" value="Unassembled WGS sequence"/>
</dbReference>
<evidence type="ECO:0000256" key="3">
    <source>
        <dbReference type="ARBA" id="ARBA00023172"/>
    </source>
</evidence>
<dbReference type="Gene3D" id="1.10.150.130">
    <property type="match status" value="1"/>
</dbReference>
<dbReference type="InterPro" id="IPR035386">
    <property type="entry name" value="Arm-DNA-bind_5"/>
</dbReference>
<name>A0A176T8U7_9FLAO</name>
<dbReference type="PANTHER" id="PTHR30349:SF64">
    <property type="entry name" value="PROPHAGE INTEGRASE INTD-RELATED"/>
    <property type="match status" value="1"/>
</dbReference>
<dbReference type="InterPro" id="IPR002104">
    <property type="entry name" value="Integrase_catalytic"/>
</dbReference>
<keyword evidence="3" id="KW-0233">DNA recombination</keyword>
<evidence type="ECO:0000256" key="2">
    <source>
        <dbReference type="ARBA" id="ARBA00023125"/>
    </source>
</evidence>
<evidence type="ECO:0000259" key="4">
    <source>
        <dbReference type="PROSITE" id="PS51898"/>
    </source>
</evidence>
<dbReference type="Pfam" id="PF00589">
    <property type="entry name" value="Phage_integrase"/>
    <property type="match status" value="1"/>
</dbReference>
<dbReference type="RefSeq" id="WP_068450520.1">
    <property type="nucleotide sequence ID" value="NZ_CP150660.1"/>
</dbReference>
<dbReference type="GO" id="GO:0015074">
    <property type="term" value="P:DNA integration"/>
    <property type="evidence" value="ECO:0007669"/>
    <property type="project" value="InterPro"/>
</dbReference>
<dbReference type="InterPro" id="IPR013762">
    <property type="entry name" value="Integrase-like_cat_sf"/>
</dbReference>
<evidence type="ECO:0000313" key="5">
    <source>
        <dbReference type="EMBL" id="OAD44378.1"/>
    </source>
</evidence>
<accession>A0A176T8U7</accession>
<dbReference type="InterPro" id="IPR010998">
    <property type="entry name" value="Integrase_recombinase_N"/>
</dbReference>
<dbReference type="AlphaFoldDB" id="A0A176T8U7"/>
<dbReference type="EMBL" id="LVWE01000050">
    <property type="protein sequence ID" value="OAD44378.1"/>
    <property type="molecule type" value="Genomic_DNA"/>
</dbReference>
<comment type="caution">
    <text evidence="5">The sequence shown here is derived from an EMBL/GenBank/DDBJ whole genome shotgun (WGS) entry which is preliminary data.</text>
</comment>
<dbReference type="PROSITE" id="PS51898">
    <property type="entry name" value="TYR_RECOMBINASE"/>
    <property type="match status" value="1"/>
</dbReference>
<organism evidence="5 6">
    <name type="scientific">Polaribacter atrinae</name>
    <dbReference type="NCBI Taxonomy" id="1333662"/>
    <lineage>
        <taxon>Bacteria</taxon>
        <taxon>Pseudomonadati</taxon>
        <taxon>Bacteroidota</taxon>
        <taxon>Flavobacteriia</taxon>
        <taxon>Flavobacteriales</taxon>
        <taxon>Flavobacteriaceae</taxon>
    </lineage>
</organism>
<dbReference type="InterPro" id="IPR025269">
    <property type="entry name" value="SAM-like_dom"/>
</dbReference>
<dbReference type="GO" id="GO:0003677">
    <property type="term" value="F:DNA binding"/>
    <property type="evidence" value="ECO:0007669"/>
    <property type="project" value="UniProtKB-KW"/>
</dbReference>
<dbReference type="SUPFAM" id="SSF56349">
    <property type="entry name" value="DNA breaking-rejoining enzymes"/>
    <property type="match status" value="1"/>
</dbReference>
<keyword evidence="2" id="KW-0238">DNA-binding</keyword>
<dbReference type="GO" id="GO:0006310">
    <property type="term" value="P:DNA recombination"/>
    <property type="evidence" value="ECO:0007669"/>
    <property type="project" value="UniProtKB-KW"/>
</dbReference>
<dbReference type="InterPro" id="IPR050090">
    <property type="entry name" value="Tyrosine_recombinase_XerCD"/>
</dbReference>
<evidence type="ECO:0000313" key="6">
    <source>
        <dbReference type="Proteomes" id="UP000076923"/>
    </source>
</evidence>
<dbReference type="CDD" id="cd01185">
    <property type="entry name" value="INTN1_C_like"/>
    <property type="match status" value="1"/>
</dbReference>
<comment type="similarity">
    <text evidence="1">Belongs to the 'phage' integrase family.</text>
</comment>
<dbReference type="OrthoDB" id="1068680at2"/>